<gene>
    <name evidence="3" type="ORF">FB471_6624</name>
</gene>
<dbReference type="GO" id="GO:0016620">
    <property type="term" value="F:oxidoreductase activity, acting on the aldehyde or oxo group of donors, NAD or NADP as acceptor"/>
    <property type="evidence" value="ECO:0007669"/>
    <property type="project" value="InterPro"/>
</dbReference>
<evidence type="ECO:0000256" key="1">
    <source>
        <dbReference type="ARBA" id="ARBA00023002"/>
    </source>
</evidence>
<keyword evidence="1" id="KW-0560">Oxidoreductase</keyword>
<keyword evidence="4" id="KW-1185">Reference proteome</keyword>
<dbReference type="AlphaFoldDB" id="A0A542CUG6"/>
<sequence>MTNTAPAESRTSSAVRHYPLHIGGEPVDTAERAYGISVRAVLEPERAETIGLWRRMREGGEDEVHAHRHVLGSCALSTAEHGEAALRAAADAAPRWLAVPLARRLAMVSVIRDRFLARRAELGAILRAEGCPGVLVEAQFNSVLCSYDDTAFQEFHSLMYREWERGGRRLVLRRNPDGVVCVDPPFNTPLTGVFACLALVAGNTMVVRVPQSCPMSLSYALHEIVLPALESCGAPPGTLNILCGDYEVHMPQWLNSPLVDSIFYFGSSENGIALERKCLEKGKKAILELAGNDGVLVWRDADLDRAAEALVESFYASGQVCMVPRYVLAHPAIADDLLARVRAAAAELRPGDPDEEHTMLSPVLRTTAFFRCLGDALATGAAKVCGGERIGLDGNPDPEGLFLEPTVIRVDGLEGARELAAVREETFYPLLSVVVPEEAPDDSLLERAITFVNGNKYGLRNSLWARDERVIDRFVASVTNGGLLKVNDSHLATVPYLSTHGGTGLSGGAHGEANYPFLRASRLQGVAIATEPVHPRDSLTGSAGERAGAP</sequence>
<dbReference type="PANTHER" id="PTHR43353">
    <property type="entry name" value="SUCCINATE-SEMIALDEHYDE DEHYDROGENASE, MITOCHONDRIAL"/>
    <property type="match status" value="1"/>
</dbReference>
<comment type="caution">
    <text evidence="3">The sequence shown here is derived from an EMBL/GenBank/DDBJ whole genome shotgun (WGS) entry which is preliminary data.</text>
</comment>
<dbReference type="InterPro" id="IPR016163">
    <property type="entry name" value="Ald_DH_C"/>
</dbReference>
<reference evidence="3 4" key="1">
    <citation type="submission" date="2019-06" db="EMBL/GenBank/DDBJ databases">
        <title>Sequencing the genomes of 1000 actinobacteria strains.</title>
        <authorList>
            <person name="Klenk H.-P."/>
        </authorList>
    </citation>
    <scope>NUCLEOTIDE SEQUENCE [LARGE SCALE GENOMIC DNA]</scope>
    <source>
        <strain evidence="3 4">DSM 45679</strain>
    </source>
</reference>
<evidence type="ECO:0000313" key="4">
    <source>
        <dbReference type="Proteomes" id="UP000320876"/>
    </source>
</evidence>
<evidence type="ECO:0000313" key="3">
    <source>
        <dbReference type="EMBL" id="TQI94459.1"/>
    </source>
</evidence>
<evidence type="ECO:0000259" key="2">
    <source>
        <dbReference type="Pfam" id="PF00171"/>
    </source>
</evidence>
<protein>
    <submittedName>
        <fullName evidence="3">Acyl-CoA reductase-like NAD-dependent aldehyde dehydrogenase</fullName>
    </submittedName>
</protein>
<proteinExistence type="predicted"/>
<dbReference type="PANTHER" id="PTHR43353:SF5">
    <property type="entry name" value="SUCCINATE-SEMIALDEHYDE DEHYDROGENASE, MITOCHONDRIAL"/>
    <property type="match status" value="1"/>
</dbReference>
<dbReference type="SUPFAM" id="SSF53720">
    <property type="entry name" value="ALDH-like"/>
    <property type="match status" value="1"/>
</dbReference>
<dbReference type="Pfam" id="PF00171">
    <property type="entry name" value="Aldedh"/>
    <property type="match status" value="1"/>
</dbReference>
<feature type="domain" description="Aldehyde dehydrogenase" evidence="2">
    <location>
        <begin position="66"/>
        <end position="509"/>
    </location>
</feature>
<dbReference type="RefSeq" id="WP_211358306.1">
    <property type="nucleotide sequence ID" value="NZ_VFML01000002.1"/>
</dbReference>
<dbReference type="Proteomes" id="UP000320876">
    <property type="component" value="Unassembled WGS sequence"/>
</dbReference>
<dbReference type="Gene3D" id="3.40.309.10">
    <property type="entry name" value="Aldehyde Dehydrogenase, Chain A, domain 2"/>
    <property type="match status" value="1"/>
</dbReference>
<dbReference type="InterPro" id="IPR015590">
    <property type="entry name" value="Aldehyde_DH_dom"/>
</dbReference>
<accession>A0A542CUG6</accession>
<dbReference type="InterPro" id="IPR016162">
    <property type="entry name" value="Ald_DH_N"/>
</dbReference>
<dbReference type="Gene3D" id="3.40.605.10">
    <property type="entry name" value="Aldehyde Dehydrogenase, Chain A, domain 1"/>
    <property type="match status" value="1"/>
</dbReference>
<dbReference type="InterPro" id="IPR016161">
    <property type="entry name" value="Ald_DH/histidinol_DH"/>
</dbReference>
<organism evidence="3 4">
    <name type="scientific">Amycolatopsis cihanbeyliensis</name>
    <dbReference type="NCBI Taxonomy" id="1128664"/>
    <lineage>
        <taxon>Bacteria</taxon>
        <taxon>Bacillati</taxon>
        <taxon>Actinomycetota</taxon>
        <taxon>Actinomycetes</taxon>
        <taxon>Pseudonocardiales</taxon>
        <taxon>Pseudonocardiaceae</taxon>
        <taxon>Amycolatopsis</taxon>
    </lineage>
</organism>
<name>A0A542CUG6_AMYCI</name>
<dbReference type="EMBL" id="VFML01000002">
    <property type="protein sequence ID" value="TQI94459.1"/>
    <property type="molecule type" value="Genomic_DNA"/>
</dbReference>
<dbReference type="InterPro" id="IPR050740">
    <property type="entry name" value="Aldehyde_DH_Superfamily"/>
</dbReference>